<keyword evidence="3" id="KW-1185">Reference proteome</keyword>
<organism evidence="2 3">
    <name type="scientific">Nesidiocoris tenuis</name>
    <dbReference type="NCBI Taxonomy" id="355587"/>
    <lineage>
        <taxon>Eukaryota</taxon>
        <taxon>Metazoa</taxon>
        <taxon>Ecdysozoa</taxon>
        <taxon>Arthropoda</taxon>
        <taxon>Hexapoda</taxon>
        <taxon>Insecta</taxon>
        <taxon>Pterygota</taxon>
        <taxon>Neoptera</taxon>
        <taxon>Paraneoptera</taxon>
        <taxon>Hemiptera</taxon>
        <taxon>Heteroptera</taxon>
        <taxon>Panheteroptera</taxon>
        <taxon>Cimicomorpha</taxon>
        <taxon>Miridae</taxon>
        <taxon>Dicyphina</taxon>
        <taxon>Nesidiocoris</taxon>
    </lineage>
</organism>
<accession>A0A6H5HYR9</accession>
<protein>
    <submittedName>
        <fullName evidence="2">Uncharacterized protein</fullName>
    </submittedName>
</protein>
<name>A0A6H5HYR9_9HEMI</name>
<feature type="compositionally biased region" description="Basic and acidic residues" evidence="1">
    <location>
        <begin position="30"/>
        <end position="41"/>
    </location>
</feature>
<dbReference type="Proteomes" id="UP000479000">
    <property type="component" value="Unassembled WGS sequence"/>
</dbReference>
<dbReference type="EMBL" id="CADCXU010035366">
    <property type="protein sequence ID" value="CAB0020482.1"/>
    <property type="molecule type" value="Genomic_DNA"/>
</dbReference>
<reference evidence="2 3" key="1">
    <citation type="submission" date="2020-02" db="EMBL/GenBank/DDBJ databases">
        <authorList>
            <person name="Ferguson B K."/>
        </authorList>
    </citation>
    <scope>NUCLEOTIDE SEQUENCE [LARGE SCALE GENOMIC DNA]</scope>
</reference>
<evidence type="ECO:0000256" key="1">
    <source>
        <dbReference type="SAM" id="MobiDB-lite"/>
    </source>
</evidence>
<proteinExistence type="predicted"/>
<evidence type="ECO:0000313" key="3">
    <source>
        <dbReference type="Proteomes" id="UP000479000"/>
    </source>
</evidence>
<feature type="compositionally biased region" description="Polar residues" evidence="1">
    <location>
        <begin position="55"/>
        <end position="65"/>
    </location>
</feature>
<sequence length="82" mass="9428">MSPGSRLKNQRAVWWGREITLKLRPVGRQTDSRSRPFDRRGTLPSSLFGPDESQDAPNPRNQKNTTQKLGLIFKWMCCCHSV</sequence>
<gene>
    <name evidence="2" type="ORF">NTEN_LOCUS24056</name>
</gene>
<evidence type="ECO:0000313" key="2">
    <source>
        <dbReference type="EMBL" id="CAB0020482.1"/>
    </source>
</evidence>
<feature type="region of interest" description="Disordered" evidence="1">
    <location>
        <begin position="25"/>
        <end position="65"/>
    </location>
</feature>
<dbReference type="AlphaFoldDB" id="A0A6H5HYR9"/>